<dbReference type="AlphaFoldDB" id="A0A1M6DEZ7"/>
<dbReference type="PANTHER" id="PTHR43281">
    <property type="entry name" value="FARNESYL DIPHOSPHATE SYNTHASE"/>
    <property type="match status" value="1"/>
</dbReference>
<accession>A0A1M6DEZ7</accession>
<dbReference type="PROSITE" id="PS00444">
    <property type="entry name" value="POLYPRENYL_SYNTHASE_2"/>
    <property type="match status" value="1"/>
</dbReference>
<comment type="similarity">
    <text evidence="2 7">Belongs to the FPP/GGPP synthase family.</text>
</comment>
<dbReference type="Proteomes" id="UP000184510">
    <property type="component" value="Unassembled WGS sequence"/>
</dbReference>
<dbReference type="FunFam" id="1.10.600.10:FF:000001">
    <property type="entry name" value="Geranylgeranyl diphosphate synthase"/>
    <property type="match status" value="1"/>
</dbReference>
<evidence type="ECO:0000256" key="2">
    <source>
        <dbReference type="ARBA" id="ARBA00006706"/>
    </source>
</evidence>
<dbReference type="InterPro" id="IPR008949">
    <property type="entry name" value="Isoprenoid_synthase_dom_sf"/>
</dbReference>
<dbReference type="SFLD" id="SFLDS00005">
    <property type="entry name" value="Isoprenoid_Synthase_Type_I"/>
    <property type="match status" value="1"/>
</dbReference>
<dbReference type="OrthoDB" id="9805316at2"/>
<keyword evidence="6" id="KW-0414">Isoprene biosynthesis</keyword>
<dbReference type="Gene3D" id="1.10.600.10">
    <property type="entry name" value="Farnesyl Diphosphate Synthase"/>
    <property type="match status" value="1"/>
</dbReference>
<evidence type="ECO:0000256" key="3">
    <source>
        <dbReference type="ARBA" id="ARBA00022679"/>
    </source>
</evidence>
<dbReference type="PROSITE" id="PS00723">
    <property type="entry name" value="POLYPRENYL_SYNTHASE_1"/>
    <property type="match status" value="1"/>
</dbReference>
<dbReference type="GO" id="GO:0016114">
    <property type="term" value="P:terpenoid biosynthetic process"/>
    <property type="evidence" value="ECO:0007669"/>
    <property type="project" value="UniProtKB-ARBA"/>
</dbReference>
<evidence type="ECO:0000256" key="6">
    <source>
        <dbReference type="ARBA" id="ARBA00023229"/>
    </source>
</evidence>
<keyword evidence="9" id="KW-1185">Reference proteome</keyword>
<protein>
    <submittedName>
        <fullName evidence="8">Farnesyl-diphosphate synthase</fullName>
    </submittedName>
</protein>
<dbReference type="InterPro" id="IPR053378">
    <property type="entry name" value="Prenyl_diphosphate_synthase"/>
</dbReference>
<dbReference type="InterPro" id="IPR000092">
    <property type="entry name" value="Polyprenyl_synt"/>
</dbReference>
<evidence type="ECO:0000313" key="8">
    <source>
        <dbReference type="EMBL" id="SHI71558.1"/>
    </source>
</evidence>
<dbReference type="InterPro" id="IPR033749">
    <property type="entry name" value="Polyprenyl_synt_CS"/>
</dbReference>
<dbReference type="GO" id="GO:0004659">
    <property type="term" value="F:prenyltransferase activity"/>
    <property type="evidence" value="ECO:0007669"/>
    <property type="project" value="InterPro"/>
</dbReference>
<dbReference type="GO" id="GO:0005737">
    <property type="term" value="C:cytoplasm"/>
    <property type="evidence" value="ECO:0007669"/>
    <property type="project" value="UniProtKB-ARBA"/>
</dbReference>
<keyword evidence="3 7" id="KW-0808">Transferase</keyword>
<dbReference type="RefSeq" id="WP_143158103.1">
    <property type="nucleotide sequence ID" value="NZ_FQYR01000002.1"/>
</dbReference>
<dbReference type="Pfam" id="PF00348">
    <property type="entry name" value="polyprenyl_synt"/>
    <property type="match status" value="1"/>
</dbReference>
<evidence type="ECO:0000256" key="7">
    <source>
        <dbReference type="RuleBase" id="RU004466"/>
    </source>
</evidence>
<name>A0A1M6DEZ7_9BACT</name>
<dbReference type="STRING" id="1123071.SAMN02745181_0717"/>
<dbReference type="NCBIfam" id="NF045485">
    <property type="entry name" value="FPPsyn"/>
    <property type="match status" value="1"/>
</dbReference>
<evidence type="ECO:0000313" key="9">
    <source>
        <dbReference type="Proteomes" id="UP000184510"/>
    </source>
</evidence>
<dbReference type="GO" id="GO:0046872">
    <property type="term" value="F:metal ion binding"/>
    <property type="evidence" value="ECO:0007669"/>
    <property type="project" value="UniProtKB-KW"/>
</dbReference>
<evidence type="ECO:0000256" key="1">
    <source>
        <dbReference type="ARBA" id="ARBA00001946"/>
    </source>
</evidence>
<dbReference type="FunCoup" id="A0A1M6DEZ7">
    <property type="interactions" value="318"/>
</dbReference>
<evidence type="ECO:0000256" key="5">
    <source>
        <dbReference type="ARBA" id="ARBA00022842"/>
    </source>
</evidence>
<dbReference type="SFLD" id="SFLDG01017">
    <property type="entry name" value="Polyprenyl_Transferase_Like"/>
    <property type="match status" value="1"/>
</dbReference>
<evidence type="ECO:0000256" key="4">
    <source>
        <dbReference type="ARBA" id="ARBA00022723"/>
    </source>
</evidence>
<sequence length="294" mass="32038">MSDLKDWLKAAQKRVDSELKRQLPRESARPQTIHKAMRYSVFAGGKRLRPILCLAAAEACGGDSEKALLPACAVEVLHTYSLVHDDLPCMDDDDLRRGRPTSHKVFGEGIAVLTGDALLTEAFIMLANTPATKRYNVGDYVKELAETGGSKKLIGGQVLDLEGEGQQLNKQQLIRIHEAKTAALLTSSIRLGAMTANATPAKLEALTTFGYNLGLAFQVIDDILDVTQTTEVLGKTAGKDESVDKSTYPAILGLEKSRKEAARLTKKALGALEPFGKKAARLEQIGRYLLDREY</sequence>
<dbReference type="PANTHER" id="PTHR43281:SF1">
    <property type="entry name" value="FARNESYL DIPHOSPHATE SYNTHASE"/>
    <property type="match status" value="1"/>
</dbReference>
<comment type="cofactor">
    <cofactor evidence="1">
        <name>Mg(2+)</name>
        <dbReference type="ChEBI" id="CHEBI:18420"/>
    </cofactor>
</comment>
<keyword evidence="5" id="KW-0460">Magnesium</keyword>
<dbReference type="InParanoid" id="A0A1M6DEZ7"/>
<keyword evidence="4" id="KW-0479">Metal-binding</keyword>
<dbReference type="EMBL" id="FQYR01000002">
    <property type="protein sequence ID" value="SHI71558.1"/>
    <property type="molecule type" value="Genomic_DNA"/>
</dbReference>
<reference evidence="8 9" key="1">
    <citation type="submission" date="2016-11" db="EMBL/GenBank/DDBJ databases">
        <authorList>
            <person name="Jaros S."/>
            <person name="Januszkiewicz K."/>
            <person name="Wedrychowicz H."/>
        </authorList>
    </citation>
    <scope>NUCLEOTIDE SEQUENCE [LARGE SCALE GENOMIC DNA]</scope>
    <source>
        <strain evidence="8 9">DSM 18772</strain>
    </source>
</reference>
<dbReference type="CDD" id="cd00685">
    <property type="entry name" value="Trans_IPPS_HT"/>
    <property type="match status" value="1"/>
</dbReference>
<proteinExistence type="inferred from homology"/>
<dbReference type="SUPFAM" id="SSF48576">
    <property type="entry name" value="Terpenoid synthases"/>
    <property type="match status" value="1"/>
</dbReference>
<organism evidence="8 9">
    <name type="scientific">Rubritalea squalenifaciens DSM 18772</name>
    <dbReference type="NCBI Taxonomy" id="1123071"/>
    <lineage>
        <taxon>Bacteria</taxon>
        <taxon>Pseudomonadati</taxon>
        <taxon>Verrucomicrobiota</taxon>
        <taxon>Verrucomicrobiia</taxon>
        <taxon>Verrucomicrobiales</taxon>
        <taxon>Rubritaleaceae</taxon>
        <taxon>Rubritalea</taxon>
    </lineage>
</organism>
<gene>
    <name evidence="8" type="ORF">SAMN02745181_0717</name>
</gene>